<evidence type="ECO:0000256" key="1">
    <source>
        <dbReference type="ARBA" id="ARBA00023136"/>
    </source>
</evidence>
<reference evidence="3" key="1">
    <citation type="journal article" date="2021" name="PeerJ">
        <title>Extensive microbial diversity within the chicken gut microbiome revealed by metagenomics and culture.</title>
        <authorList>
            <person name="Gilroy R."/>
            <person name="Ravi A."/>
            <person name="Getino M."/>
            <person name="Pursley I."/>
            <person name="Horton D.L."/>
            <person name="Alikhan N.F."/>
            <person name="Baker D."/>
            <person name="Gharbi K."/>
            <person name="Hall N."/>
            <person name="Watson M."/>
            <person name="Adriaenssens E.M."/>
            <person name="Foster-Nyarko E."/>
            <person name="Jarju S."/>
            <person name="Secka A."/>
            <person name="Antonio M."/>
            <person name="Oren A."/>
            <person name="Chaudhuri R.R."/>
            <person name="La Ragione R."/>
            <person name="Hildebrand F."/>
            <person name="Pallen M.J."/>
        </authorList>
    </citation>
    <scope>NUCLEOTIDE SEQUENCE</scope>
    <source>
        <strain evidence="3">CHK187-5294</strain>
    </source>
</reference>
<gene>
    <name evidence="3" type="primary">yidD</name>
    <name evidence="3" type="ORF">H9727_00550</name>
</gene>
<comment type="caution">
    <text evidence="3">The sequence shown here is derived from an EMBL/GenBank/DDBJ whole genome shotgun (WGS) entry which is preliminary data.</text>
</comment>
<dbReference type="PANTHER" id="PTHR33383">
    <property type="entry name" value="MEMBRANE PROTEIN INSERTION EFFICIENCY FACTOR-RELATED"/>
    <property type="match status" value="1"/>
</dbReference>
<comment type="similarity">
    <text evidence="2">Belongs to the UPF0161 family.</text>
</comment>
<sequence length="97" mass="11820">MKKEEVRKFFKNLRKYVFKPYIKMFLMHAIVFYQKYFSKKTCLYRPTCSQYMLEAINNHGVIVGILLGSWRILRCNPFSKGGYDPVPENYFKVRWLY</sequence>
<keyword evidence="2" id="KW-1003">Cell membrane</keyword>
<comment type="subcellular location">
    <subcellularLocation>
        <location evidence="2">Cell membrane</location>
        <topology evidence="2">Peripheral membrane protein</topology>
        <orientation evidence="2">Cytoplasmic side</orientation>
    </subcellularLocation>
</comment>
<dbReference type="PANTHER" id="PTHR33383:SF1">
    <property type="entry name" value="MEMBRANE PROTEIN INSERTION EFFICIENCY FACTOR-RELATED"/>
    <property type="match status" value="1"/>
</dbReference>
<organism evidence="3 4">
    <name type="scientific">Candidatus Borkfalkia avistercoris</name>
    <dbReference type="NCBI Taxonomy" id="2838504"/>
    <lineage>
        <taxon>Bacteria</taxon>
        <taxon>Bacillati</taxon>
        <taxon>Bacillota</taxon>
        <taxon>Clostridia</taxon>
        <taxon>Christensenellales</taxon>
        <taxon>Christensenellaceae</taxon>
        <taxon>Candidatus Borkfalkia</taxon>
    </lineage>
</organism>
<keyword evidence="1 2" id="KW-0472">Membrane</keyword>
<dbReference type="GO" id="GO:0005886">
    <property type="term" value="C:plasma membrane"/>
    <property type="evidence" value="ECO:0007669"/>
    <property type="project" value="UniProtKB-SubCell"/>
</dbReference>
<dbReference type="SMART" id="SM01234">
    <property type="entry name" value="Haemolytic"/>
    <property type="match status" value="1"/>
</dbReference>
<dbReference type="InterPro" id="IPR002696">
    <property type="entry name" value="Membr_insert_effic_factor_YidD"/>
</dbReference>
<comment type="function">
    <text evidence="2">Could be involved in insertion of integral membrane proteins into the membrane.</text>
</comment>
<dbReference type="Proteomes" id="UP000824132">
    <property type="component" value="Unassembled WGS sequence"/>
</dbReference>
<evidence type="ECO:0000256" key="2">
    <source>
        <dbReference type="HAMAP-Rule" id="MF_00386"/>
    </source>
</evidence>
<proteinExistence type="inferred from homology"/>
<dbReference type="NCBIfam" id="TIGR00278">
    <property type="entry name" value="membrane protein insertion efficiency factor YidD"/>
    <property type="match status" value="1"/>
</dbReference>
<evidence type="ECO:0000313" key="3">
    <source>
        <dbReference type="EMBL" id="HIZ02756.1"/>
    </source>
</evidence>
<protein>
    <recommendedName>
        <fullName evidence="2">Putative membrane protein insertion efficiency factor</fullName>
    </recommendedName>
</protein>
<name>A0A9D2A7C0_9FIRM</name>
<reference evidence="3" key="2">
    <citation type="submission" date="2021-04" db="EMBL/GenBank/DDBJ databases">
        <authorList>
            <person name="Gilroy R."/>
        </authorList>
    </citation>
    <scope>NUCLEOTIDE SEQUENCE</scope>
    <source>
        <strain evidence="3">CHK187-5294</strain>
    </source>
</reference>
<dbReference type="Pfam" id="PF01809">
    <property type="entry name" value="YidD"/>
    <property type="match status" value="1"/>
</dbReference>
<accession>A0A9D2A7C0</accession>
<evidence type="ECO:0000313" key="4">
    <source>
        <dbReference type="Proteomes" id="UP000824132"/>
    </source>
</evidence>
<dbReference type="EMBL" id="DXCL01000003">
    <property type="protein sequence ID" value="HIZ02756.1"/>
    <property type="molecule type" value="Genomic_DNA"/>
</dbReference>
<dbReference type="AlphaFoldDB" id="A0A9D2A7C0"/>
<dbReference type="HAMAP" id="MF_00386">
    <property type="entry name" value="UPF0161_YidD"/>
    <property type="match status" value="1"/>
</dbReference>